<evidence type="ECO:0000256" key="1">
    <source>
        <dbReference type="ARBA" id="ARBA00022603"/>
    </source>
</evidence>
<dbReference type="Proteomes" id="UP000588586">
    <property type="component" value="Unassembled WGS sequence"/>
</dbReference>
<keyword evidence="2 5" id="KW-0808">Transferase</keyword>
<gene>
    <name evidence="5" type="ORF">HJG52_01305</name>
</gene>
<dbReference type="Gene3D" id="3.40.50.150">
    <property type="entry name" value="Vaccinia Virus protein VP39"/>
    <property type="match status" value="1"/>
</dbReference>
<evidence type="ECO:0000256" key="2">
    <source>
        <dbReference type="ARBA" id="ARBA00022679"/>
    </source>
</evidence>
<keyword evidence="3" id="KW-0949">S-adenosyl-L-methionine</keyword>
<name>A0A849HEK5_9MICO</name>
<evidence type="ECO:0000313" key="5">
    <source>
        <dbReference type="EMBL" id="NNM44641.1"/>
    </source>
</evidence>
<dbReference type="CDD" id="cd02440">
    <property type="entry name" value="AdoMet_MTases"/>
    <property type="match status" value="1"/>
</dbReference>
<dbReference type="GO" id="GO:0032259">
    <property type="term" value="P:methylation"/>
    <property type="evidence" value="ECO:0007669"/>
    <property type="project" value="UniProtKB-KW"/>
</dbReference>
<dbReference type="AlphaFoldDB" id="A0A849HEK5"/>
<dbReference type="GO" id="GO:0008168">
    <property type="term" value="F:methyltransferase activity"/>
    <property type="evidence" value="ECO:0007669"/>
    <property type="project" value="UniProtKB-KW"/>
</dbReference>
<dbReference type="InterPro" id="IPR041698">
    <property type="entry name" value="Methyltransf_25"/>
</dbReference>
<dbReference type="InterPro" id="IPR029063">
    <property type="entry name" value="SAM-dependent_MTases_sf"/>
</dbReference>
<dbReference type="Pfam" id="PF13649">
    <property type="entry name" value="Methyltransf_25"/>
    <property type="match status" value="1"/>
</dbReference>
<dbReference type="RefSeq" id="WP_171241775.1">
    <property type="nucleotide sequence ID" value="NZ_JABEPQ010000001.1"/>
</dbReference>
<accession>A0A849HEK5</accession>
<reference evidence="5 6" key="1">
    <citation type="submission" date="2020-04" db="EMBL/GenBank/DDBJ databases">
        <title>Knoellia sp. isolate from air conditioner.</title>
        <authorList>
            <person name="Chea S."/>
            <person name="Kim D.-U."/>
        </authorList>
    </citation>
    <scope>NUCLEOTIDE SEQUENCE [LARGE SCALE GENOMIC DNA]</scope>
    <source>
        <strain evidence="5 6">DB2414S</strain>
    </source>
</reference>
<organism evidence="5 6">
    <name type="scientific">Knoellia koreensis</name>
    <dbReference type="NCBI Taxonomy" id="2730921"/>
    <lineage>
        <taxon>Bacteria</taxon>
        <taxon>Bacillati</taxon>
        <taxon>Actinomycetota</taxon>
        <taxon>Actinomycetes</taxon>
        <taxon>Micrococcales</taxon>
        <taxon>Intrasporangiaceae</taxon>
        <taxon>Knoellia</taxon>
    </lineage>
</organism>
<keyword evidence="1 5" id="KW-0489">Methyltransferase</keyword>
<evidence type="ECO:0000256" key="3">
    <source>
        <dbReference type="ARBA" id="ARBA00022691"/>
    </source>
</evidence>
<dbReference type="PANTHER" id="PTHR43464:SF19">
    <property type="entry name" value="UBIQUINONE BIOSYNTHESIS O-METHYLTRANSFERASE, MITOCHONDRIAL"/>
    <property type="match status" value="1"/>
</dbReference>
<dbReference type="EMBL" id="JABEPQ010000001">
    <property type="protein sequence ID" value="NNM44641.1"/>
    <property type="molecule type" value="Genomic_DNA"/>
</dbReference>
<dbReference type="PANTHER" id="PTHR43464">
    <property type="entry name" value="METHYLTRANSFERASE"/>
    <property type="match status" value="1"/>
</dbReference>
<evidence type="ECO:0000259" key="4">
    <source>
        <dbReference type="Pfam" id="PF13649"/>
    </source>
</evidence>
<sequence length="214" mass="22701">MSETLPPEPRTRWSEVSGGLAAATAYQQRFDDLAARGVDIHGEATFVEALLPPSPPPVRVLDAGCGTGRVATQLTAIGYHAIGVDSDADMIAVAQQRDPYTRWVRQDLSRLELRGQAFELAVLAGNVVPLVAPGTLVAVMKRIAAHLQPGALVVSGFGLDAAHLPDGVPATTLAEYDAACTIAGLSVLRHYSTWDKAPYHDGDGYVVAVHRLND</sequence>
<comment type="caution">
    <text evidence="5">The sequence shown here is derived from an EMBL/GenBank/DDBJ whole genome shotgun (WGS) entry which is preliminary data.</text>
</comment>
<evidence type="ECO:0000313" key="6">
    <source>
        <dbReference type="Proteomes" id="UP000588586"/>
    </source>
</evidence>
<feature type="domain" description="Methyltransferase" evidence="4">
    <location>
        <begin position="60"/>
        <end position="150"/>
    </location>
</feature>
<dbReference type="SUPFAM" id="SSF53335">
    <property type="entry name" value="S-adenosyl-L-methionine-dependent methyltransferases"/>
    <property type="match status" value="1"/>
</dbReference>
<keyword evidence="6" id="KW-1185">Reference proteome</keyword>
<proteinExistence type="predicted"/>
<protein>
    <submittedName>
        <fullName evidence="5">Methyltransferase domain-containing protein</fullName>
    </submittedName>
</protein>